<dbReference type="Proteomes" id="UP001056455">
    <property type="component" value="Chromosome"/>
</dbReference>
<accession>A0ABY4YVJ1</accession>
<evidence type="ECO:0000313" key="3">
    <source>
        <dbReference type="Proteomes" id="UP001056455"/>
    </source>
</evidence>
<name>A0ABY4YVJ1_9MICO</name>
<keyword evidence="3" id="KW-1185">Reference proteome</keyword>
<dbReference type="RefSeq" id="WP_252594164.1">
    <property type="nucleotide sequence ID" value="NZ_CP099489.1"/>
</dbReference>
<organism evidence="2 3">
    <name type="scientific">Ornithinimicrobium faecis</name>
    <dbReference type="NCBI Taxonomy" id="2934158"/>
    <lineage>
        <taxon>Bacteria</taxon>
        <taxon>Bacillati</taxon>
        <taxon>Actinomycetota</taxon>
        <taxon>Actinomycetes</taxon>
        <taxon>Micrococcales</taxon>
        <taxon>Ornithinimicrobiaceae</taxon>
        <taxon>Ornithinimicrobium</taxon>
    </lineage>
</organism>
<feature type="compositionally biased region" description="Basic and acidic residues" evidence="1">
    <location>
        <begin position="1"/>
        <end position="21"/>
    </location>
</feature>
<gene>
    <name evidence="2" type="ORF">NF556_03715</name>
</gene>
<evidence type="ECO:0000313" key="2">
    <source>
        <dbReference type="EMBL" id="USQ80776.1"/>
    </source>
</evidence>
<evidence type="ECO:0000256" key="1">
    <source>
        <dbReference type="SAM" id="MobiDB-lite"/>
    </source>
</evidence>
<feature type="compositionally biased region" description="Basic and acidic residues" evidence="1">
    <location>
        <begin position="39"/>
        <end position="50"/>
    </location>
</feature>
<proteinExistence type="predicted"/>
<feature type="region of interest" description="Disordered" evidence="1">
    <location>
        <begin position="31"/>
        <end position="50"/>
    </location>
</feature>
<reference evidence="2" key="1">
    <citation type="submission" date="2022-06" db="EMBL/GenBank/DDBJ databases">
        <title>Ornithinimicrobium HY1793.</title>
        <authorList>
            <person name="Huang Y."/>
        </authorList>
    </citation>
    <scope>NUCLEOTIDE SEQUENCE</scope>
    <source>
        <strain evidence="2">HY1793</strain>
    </source>
</reference>
<feature type="region of interest" description="Disordered" evidence="1">
    <location>
        <begin position="1"/>
        <end position="25"/>
    </location>
</feature>
<sequence>MHQDRQATLDALAREHPDRYRKPINLKAPYAHVTLNAPKNEKNEDRLKTG</sequence>
<dbReference type="EMBL" id="CP099489">
    <property type="protein sequence ID" value="USQ80776.1"/>
    <property type="molecule type" value="Genomic_DNA"/>
</dbReference>
<protein>
    <submittedName>
        <fullName evidence="2">Uncharacterized protein</fullName>
    </submittedName>
</protein>